<protein>
    <submittedName>
        <fullName evidence="1">Uncharacterized protein</fullName>
    </submittedName>
</protein>
<dbReference type="EMBL" id="GFAA01002936">
    <property type="protein sequence ID" value="JAU00499.1"/>
    <property type="molecule type" value="mRNA"/>
</dbReference>
<reference evidence="1" key="2">
    <citation type="journal article" date="2017" name="Front. Cell. Infect. Microbiol.">
        <title>Analysis of the Salivary Gland Transcriptome of Unfed and Partially Fed Amblyomma sculptum Ticks and Descriptive Proteome of the Saliva.</title>
        <authorList>
            <person name="Esteves E."/>
            <person name="Maruyama S.R."/>
            <person name="Kawahara R."/>
            <person name="Fujita A."/>
            <person name="Martins L.A."/>
            <person name="Righi A.A."/>
            <person name="Costa F.B."/>
            <person name="Palmisano G."/>
            <person name="Labruna M.B."/>
            <person name="Sa-Nunes A."/>
            <person name="Ribeiro J.M.C."/>
            <person name="Fogaca A.C."/>
        </authorList>
    </citation>
    <scope>NUCLEOTIDE SEQUENCE</scope>
</reference>
<reference evidence="1" key="1">
    <citation type="submission" date="2016-09" db="EMBL/GenBank/DDBJ databases">
        <authorList>
            <person name="Capua I."/>
            <person name="De Benedictis P."/>
            <person name="Joannis T."/>
            <person name="Lombin L.H."/>
            <person name="Cattoli G."/>
        </authorList>
    </citation>
    <scope>NUCLEOTIDE SEQUENCE</scope>
</reference>
<sequence length="171" mass="18660">MAGKYSGMQAQLKKINPQANFIPCAAHSLNQVGAHAVDPCVQAISFFGFVQRVYVFFVTSTHRWAVLKTHLKQNATAVIPKQVSDTRWSALADATRALVAGSKEIIAPLMQLSEGQDERGGTKHEAKCLLKATTTLETALMAEFWDRVLQHFYATSKALQSPTLSLNAAVS</sequence>
<dbReference type="AlphaFoldDB" id="A0A1E1XMK7"/>
<dbReference type="PANTHER" id="PTHR45749:SF23">
    <property type="entry name" value="ZINC FINGER MYM-TYPE PROTEIN 1-LIKE"/>
    <property type="match status" value="1"/>
</dbReference>
<dbReference type="InterPro" id="IPR012337">
    <property type="entry name" value="RNaseH-like_sf"/>
</dbReference>
<proteinExistence type="evidence at transcript level"/>
<dbReference type="SUPFAM" id="SSF53098">
    <property type="entry name" value="Ribonuclease H-like"/>
    <property type="match status" value="1"/>
</dbReference>
<dbReference type="PANTHER" id="PTHR45749">
    <property type="match status" value="1"/>
</dbReference>
<feature type="non-terminal residue" evidence="1">
    <location>
        <position position="171"/>
    </location>
</feature>
<name>A0A1E1XMK7_AMBSC</name>
<accession>A0A1E1XMK7</accession>
<organism evidence="1">
    <name type="scientific">Amblyomma sculptum</name>
    <name type="common">Tick</name>
    <dbReference type="NCBI Taxonomy" id="1581419"/>
    <lineage>
        <taxon>Eukaryota</taxon>
        <taxon>Metazoa</taxon>
        <taxon>Ecdysozoa</taxon>
        <taxon>Arthropoda</taxon>
        <taxon>Chelicerata</taxon>
        <taxon>Arachnida</taxon>
        <taxon>Acari</taxon>
        <taxon>Parasitiformes</taxon>
        <taxon>Ixodida</taxon>
        <taxon>Ixodoidea</taxon>
        <taxon>Ixodidae</taxon>
        <taxon>Amblyomminae</taxon>
        <taxon>Amblyomma</taxon>
    </lineage>
</organism>
<evidence type="ECO:0000313" key="1">
    <source>
        <dbReference type="EMBL" id="JAU00499.1"/>
    </source>
</evidence>